<evidence type="ECO:0000256" key="10">
    <source>
        <dbReference type="ARBA" id="ARBA00023277"/>
    </source>
</evidence>
<organism evidence="14 15">
    <name type="scientific">Apatococcus fuscideae</name>
    <dbReference type="NCBI Taxonomy" id="2026836"/>
    <lineage>
        <taxon>Eukaryota</taxon>
        <taxon>Viridiplantae</taxon>
        <taxon>Chlorophyta</taxon>
        <taxon>core chlorophytes</taxon>
        <taxon>Trebouxiophyceae</taxon>
        <taxon>Chlorellales</taxon>
        <taxon>Chlorellaceae</taxon>
        <taxon>Apatococcus</taxon>
    </lineage>
</organism>
<dbReference type="Proteomes" id="UP001485043">
    <property type="component" value="Unassembled WGS sequence"/>
</dbReference>
<dbReference type="Pfam" id="PF01326">
    <property type="entry name" value="PPDK_N"/>
    <property type="match status" value="1"/>
</dbReference>
<dbReference type="PANTHER" id="PTHR46999:SF2">
    <property type="entry name" value="CARBOHYDRATE-BINDING MODULE FAMILY 45 PROTEIN"/>
    <property type="match status" value="1"/>
</dbReference>
<feature type="domain" description="Pyruvate phosphate dikinase AMP/ATP-binding" evidence="11">
    <location>
        <begin position="893"/>
        <end position="1098"/>
    </location>
</feature>
<accession>A0AAW1T2M5</accession>
<comment type="similarity">
    <text evidence="2">Belongs to the PEP-utilizing enzyme family.</text>
</comment>
<evidence type="ECO:0000259" key="11">
    <source>
        <dbReference type="Pfam" id="PF01326"/>
    </source>
</evidence>
<keyword evidence="8" id="KW-0067">ATP-binding</keyword>
<keyword evidence="7" id="KW-0418">Kinase</keyword>
<evidence type="ECO:0000313" key="15">
    <source>
        <dbReference type="Proteomes" id="UP001485043"/>
    </source>
</evidence>
<gene>
    <name evidence="14" type="ORF">WJX84_004122</name>
</gene>
<dbReference type="InterPro" id="IPR002192">
    <property type="entry name" value="PPDK_AMP/ATP-bd"/>
</dbReference>
<comment type="caution">
    <text evidence="14">The sequence shown here is derived from an EMBL/GenBank/DDBJ whole genome shotgun (WGS) entry which is preliminary data.</text>
</comment>
<dbReference type="GO" id="GO:0016301">
    <property type="term" value="F:kinase activity"/>
    <property type="evidence" value="ECO:0007669"/>
    <property type="project" value="UniProtKB-KW"/>
</dbReference>
<evidence type="ECO:0000256" key="7">
    <source>
        <dbReference type="ARBA" id="ARBA00022777"/>
    </source>
</evidence>
<dbReference type="PANTHER" id="PTHR46999">
    <property type="entry name" value="ALPHA-GLUCAN WATER DIKINASE 1, CHLOROPLASTIC-RELATED"/>
    <property type="match status" value="1"/>
</dbReference>
<keyword evidence="4" id="KW-0808">Transferase</keyword>
<dbReference type="InterPro" id="IPR013815">
    <property type="entry name" value="ATP_grasp_subdomain_1"/>
</dbReference>
<evidence type="ECO:0000256" key="5">
    <source>
        <dbReference type="ARBA" id="ARBA00022723"/>
    </source>
</evidence>
<reference evidence="14 15" key="1">
    <citation type="journal article" date="2024" name="Nat. Commun.">
        <title>Phylogenomics reveals the evolutionary origins of lichenization in chlorophyte algae.</title>
        <authorList>
            <person name="Puginier C."/>
            <person name="Libourel C."/>
            <person name="Otte J."/>
            <person name="Skaloud P."/>
            <person name="Haon M."/>
            <person name="Grisel S."/>
            <person name="Petersen M."/>
            <person name="Berrin J.G."/>
            <person name="Delaux P.M."/>
            <person name="Dal Grande F."/>
            <person name="Keller J."/>
        </authorList>
    </citation>
    <scope>NUCLEOTIDE SEQUENCE [LARGE SCALE GENOMIC DNA]</scope>
    <source>
        <strain evidence="14 15">SAG 2523</strain>
    </source>
</reference>
<dbReference type="InterPro" id="IPR056301">
    <property type="entry name" value="GWD-like_N_Ig"/>
</dbReference>
<keyword evidence="15" id="KW-1185">Reference proteome</keyword>
<evidence type="ECO:0000256" key="3">
    <source>
        <dbReference type="ARBA" id="ARBA00011738"/>
    </source>
</evidence>
<comment type="subunit">
    <text evidence="3">Homodimer.</text>
</comment>
<protein>
    <recommendedName>
        <fullName evidence="16">Pyruvate phosphate dikinase AMP/ATP-binding domain-containing protein</fullName>
    </recommendedName>
</protein>
<evidence type="ECO:0000256" key="6">
    <source>
        <dbReference type="ARBA" id="ARBA00022741"/>
    </source>
</evidence>
<keyword evidence="9" id="KW-0460">Magnesium</keyword>
<dbReference type="EMBL" id="JALJOV010000530">
    <property type="protein sequence ID" value="KAK9862996.1"/>
    <property type="molecule type" value="Genomic_DNA"/>
</dbReference>
<evidence type="ECO:0008006" key="16">
    <source>
        <dbReference type="Google" id="ProtNLM"/>
    </source>
</evidence>
<evidence type="ECO:0000256" key="8">
    <source>
        <dbReference type="ARBA" id="ARBA00022840"/>
    </source>
</evidence>
<evidence type="ECO:0000256" key="4">
    <source>
        <dbReference type="ARBA" id="ARBA00022679"/>
    </source>
</evidence>
<dbReference type="AlphaFoldDB" id="A0AAW1T2M5"/>
<evidence type="ECO:0000259" key="13">
    <source>
        <dbReference type="Pfam" id="PF23166"/>
    </source>
</evidence>
<dbReference type="Pfam" id="PF23166">
    <property type="entry name" value="Ig_N_CWD1"/>
    <property type="match status" value="1"/>
</dbReference>
<dbReference type="GO" id="GO:0046872">
    <property type="term" value="F:metal ion binding"/>
    <property type="evidence" value="ECO:0007669"/>
    <property type="project" value="UniProtKB-KW"/>
</dbReference>
<evidence type="ECO:0000256" key="1">
    <source>
        <dbReference type="ARBA" id="ARBA00001946"/>
    </source>
</evidence>
<keyword evidence="10" id="KW-0119">Carbohydrate metabolism</keyword>
<evidence type="ECO:0000256" key="9">
    <source>
        <dbReference type="ARBA" id="ARBA00022842"/>
    </source>
</evidence>
<dbReference type="InterPro" id="IPR054481">
    <property type="entry name" value="GWD1_pHisD"/>
</dbReference>
<evidence type="ECO:0000256" key="2">
    <source>
        <dbReference type="ARBA" id="ARBA00007837"/>
    </source>
</evidence>
<keyword evidence="6" id="KW-0547">Nucleotide-binding</keyword>
<comment type="cofactor">
    <cofactor evidence="1">
        <name>Mg(2+)</name>
        <dbReference type="ChEBI" id="CHEBI:18420"/>
    </cofactor>
</comment>
<evidence type="ECO:0000259" key="12">
    <source>
        <dbReference type="Pfam" id="PF22973"/>
    </source>
</evidence>
<dbReference type="Gene3D" id="3.30.470.20">
    <property type="entry name" value="ATP-grasp fold, B domain"/>
    <property type="match status" value="1"/>
</dbReference>
<dbReference type="SUPFAM" id="SSF56059">
    <property type="entry name" value="Glutathione synthetase ATP-binding domain-like"/>
    <property type="match status" value="1"/>
</dbReference>
<keyword evidence="5" id="KW-0479">Metal-binding</keyword>
<dbReference type="Gene3D" id="3.30.1490.20">
    <property type="entry name" value="ATP-grasp fold, A domain"/>
    <property type="match status" value="2"/>
</dbReference>
<name>A0AAW1T2M5_9CHLO</name>
<feature type="domain" description="Alpha-glucan water dikinase-like N-terminal Ig-like" evidence="13">
    <location>
        <begin position="103"/>
        <end position="203"/>
    </location>
</feature>
<dbReference type="GO" id="GO:0005524">
    <property type="term" value="F:ATP binding"/>
    <property type="evidence" value="ECO:0007669"/>
    <property type="project" value="UniProtKB-KW"/>
</dbReference>
<sequence length="1100" mass="119808">MFTPGIPLESLPHSACPLQLPTKRTHRNRSLALSSVCIDQSLRSRRGCLTGPYACRSVFRRPQAQNAFAGPAGPGVSAAAAVAEAPTSAETSAPEVLSTVRFEGGMTVKVGRSDTSWMLDLHLESDSPTLLHWAINDWKLPGKPSWPANTTQVDDKAVQTRFDNHQIRIEFDDEHCPSRVVFVLKQTEPEKWLNNGGCDFAVMLRPPGVDDVMSKVLTAESEYTHWGLVPRFMLANETLDAADAAGAAGMAFMLVWMRLSTQKQLPWYKGSNFQSKDVAHIQKTLAQRMGDKVRSGSGPWARFFARLCLAGLPRGGGDGDAIRMGILHIMRENGIREGHRPGIEDKFLEQWHQKLHTNTTPEDITICEAYLHFLHCGDIGEMYRVLWENGRISREMLASMDKPITNDPYHLPQLIGPFKHFLWILKTCHSGADMDVALEMAKGYLDGDLTWNLYDLLSHRNEWWVPGKLVELRGRLEHYWRSEGAQRDILMLDIALDSYFRTCIERTDRSSLQGDDIVEMVTLVLKNAIIASENEDLVQCWRLWERLRSEQRWTPEWGLRALAAAQRTELALASFADTIHGLVQPVAARFQKVCCLNPAFTANFGEEIVRGQPLFVLSWLLQAVGPMLRSTAGVGNWLVTSQAEASGKLVLQPSLADIQGQKFDAPTIILANQVGGMEDIPENVRAVLTSSPTDVLSHVAIRARAQDVLLASCFAPEELQQMEALQGRHVSLSIDALGSVSATECEAAADSAGPAGSRAASSTNIHIPAPKATKEWVLAESGFAEGLCGGKSRNLATLRSKAPVGVDVPTSIVLPFGTFERVLATSENKQAASDLKSILSGLGKSGSNGSSSMSLLGKARQLVTTRLTAPSELKTALTAAAESASLAGKGSLDWPSAWSAICQVWASKWNDRAWLGRQAAGLAEDDLFMACLLQQVVAAEYAFVVHTANPLTGKRGEVFGEVVLGMGEALVGNFPGRALSFIVPEESSEPKILSLPAKRDGLFAVAASLIARSDSNGEDLEGFAGAGLYDSIPLLPLEARSLDYADEPLIWDSSTQQRILAAIAKAAREVEAAFGGSPQDIEGVYANGKLTIVQSRPQVL</sequence>
<proteinExistence type="inferred from homology"/>
<feature type="domain" description="Alpha-glucan water dikinase phosphohistidine-like" evidence="12">
    <location>
        <begin position="637"/>
        <end position="741"/>
    </location>
</feature>
<dbReference type="Pfam" id="PF22973">
    <property type="entry name" value="GWD1_pHisD"/>
    <property type="match status" value="1"/>
</dbReference>
<evidence type="ECO:0000313" key="14">
    <source>
        <dbReference type="EMBL" id="KAK9862996.1"/>
    </source>
</evidence>